<keyword evidence="5 6" id="KW-0472">Membrane</keyword>
<evidence type="ECO:0000313" key="9">
    <source>
        <dbReference type="Proteomes" id="UP000014923"/>
    </source>
</evidence>
<feature type="transmembrane region" description="Helical" evidence="6">
    <location>
        <begin position="153"/>
        <end position="174"/>
    </location>
</feature>
<comment type="caution">
    <text evidence="8">The sequence shown here is derived from an EMBL/GenBank/DDBJ whole genome shotgun (WGS) entry which is preliminary data.</text>
</comment>
<dbReference type="RefSeq" id="WP_018661848.1">
    <property type="nucleotide sequence ID" value="NZ_HF952018.1"/>
</dbReference>
<keyword evidence="3 6" id="KW-0812">Transmembrane</keyword>
<dbReference type="Proteomes" id="UP000014923">
    <property type="component" value="Unassembled WGS sequence"/>
</dbReference>
<keyword evidence="4 6" id="KW-1133">Transmembrane helix</keyword>
<dbReference type="InterPro" id="IPR015414">
    <property type="entry name" value="TMEM64"/>
</dbReference>
<organism evidence="8 9">
    <name type="scientific">Thermobrachium celere DSM 8682</name>
    <dbReference type="NCBI Taxonomy" id="941824"/>
    <lineage>
        <taxon>Bacteria</taxon>
        <taxon>Bacillati</taxon>
        <taxon>Bacillota</taxon>
        <taxon>Clostridia</taxon>
        <taxon>Eubacteriales</taxon>
        <taxon>Clostridiaceae</taxon>
        <taxon>Thermobrachium</taxon>
    </lineage>
</organism>
<protein>
    <recommendedName>
        <fullName evidence="6">TVP38/TMEM64 family membrane protein</fullName>
    </recommendedName>
</protein>
<dbReference type="HOGENOM" id="CLU_038944_7_1_9"/>
<evidence type="ECO:0000259" key="7">
    <source>
        <dbReference type="Pfam" id="PF09335"/>
    </source>
</evidence>
<evidence type="ECO:0000313" key="8">
    <source>
        <dbReference type="EMBL" id="CDF58091.1"/>
    </source>
</evidence>
<evidence type="ECO:0000256" key="2">
    <source>
        <dbReference type="ARBA" id="ARBA00022475"/>
    </source>
</evidence>
<evidence type="ECO:0000256" key="5">
    <source>
        <dbReference type="ARBA" id="ARBA00023136"/>
    </source>
</evidence>
<evidence type="ECO:0000256" key="1">
    <source>
        <dbReference type="ARBA" id="ARBA00004651"/>
    </source>
</evidence>
<sequence length="226" mass="26158">MNKINKYKFYVMGIFLLCIIVLVVKFQLYNITIVRKYVLSYGKLAPFIFFVLCILRPILLLPIGLFSVLGGILFGPIKGTFITVLGSTIGSLIAYYISWFLGADFLKEFFGDIIEKYYFDDKNAFKITFVMRVVPILPCDFVSYICGLSKINVIKYTIASFLGIIPGTFIYSYFGHSLNNIYSKEFIFSIVMIVILTIIPILIKHYKKKDEYMDVEIDPFYRDIDR</sequence>
<feature type="domain" description="VTT" evidence="7">
    <location>
        <begin position="62"/>
        <end position="176"/>
    </location>
</feature>
<feature type="transmembrane region" description="Helical" evidence="6">
    <location>
        <begin position="48"/>
        <end position="74"/>
    </location>
</feature>
<feature type="transmembrane region" description="Helical" evidence="6">
    <location>
        <begin position="7"/>
        <end position="28"/>
    </location>
</feature>
<dbReference type="EMBL" id="CAVN010000093">
    <property type="protein sequence ID" value="CDF58091.1"/>
    <property type="molecule type" value="Genomic_DNA"/>
</dbReference>
<dbReference type="PANTHER" id="PTHR12677:SF59">
    <property type="entry name" value="GOLGI APPARATUS MEMBRANE PROTEIN TVP38-RELATED"/>
    <property type="match status" value="1"/>
</dbReference>
<evidence type="ECO:0000256" key="6">
    <source>
        <dbReference type="RuleBase" id="RU366058"/>
    </source>
</evidence>
<feature type="transmembrane region" description="Helical" evidence="6">
    <location>
        <begin position="186"/>
        <end position="203"/>
    </location>
</feature>
<proteinExistence type="inferred from homology"/>
<keyword evidence="9" id="KW-1185">Reference proteome</keyword>
<dbReference type="PANTHER" id="PTHR12677">
    <property type="entry name" value="GOLGI APPARATUS MEMBRANE PROTEIN TVP38-RELATED"/>
    <property type="match status" value="1"/>
</dbReference>
<dbReference type="AlphaFoldDB" id="R7RRV7"/>
<comment type="subcellular location">
    <subcellularLocation>
        <location evidence="1 6">Cell membrane</location>
        <topology evidence="1 6">Multi-pass membrane protein</topology>
    </subcellularLocation>
</comment>
<comment type="similarity">
    <text evidence="6">Belongs to the TVP38/TMEM64 family.</text>
</comment>
<name>R7RRV7_9CLOT</name>
<gene>
    <name evidence="8" type="ORF">TCEL_02005</name>
</gene>
<feature type="transmembrane region" description="Helical" evidence="6">
    <location>
        <begin position="127"/>
        <end position="146"/>
    </location>
</feature>
<dbReference type="GO" id="GO:0005886">
    <property type="term" value="C:plasma membrane"/>
    <property type="evidence" value="ECO:0007669"/>
    <property type="project" value="UniProtKB-SubCell"/>
</dbReference>
<accession>R7RRV7</accession>
<dbReference type="eggNOG" id="COG0398">
    <property type="taxonomic scope" value="Bacteria"/>
</dbReference>
<dbReference type="InterPro" id="IPR032816">
    <property type="entry name" value="VTT_dom"/>
</dbReference>
<dbReference type="OrthoDB" id="3173541at2"/>
<keyword evidence="2 6" id="KW-1003">Cell membrane</keyword>
<dbReference type="Pfam" id="PF09335">
    <property type="entry name" value="VTT_dom"/>
    <property type="match status" value="1"/>
</dbReference>
<evidence type="ECO:0000256" key="3">
    <source>
        <dbReference type="ARBA" id="ARBA00022692"/>
    </source>
</evidence>
<feature type="transmembrane region" description="Helical" evidence="6">
    <location>
        <begin position="81"/>
        <end position="101"/>
    </location>
</feature>
<reference evidence="8" key="1">
    <citation type="submission" date="2013-03" db="EMBL/GenBank/DDBJ databases">
        <title>Draft genome sequence of the hydrogen-ethanol-producing anaerobic alkalithermophilic Caloramator celere.</title>
        <authorList>
            <person name="Ciranna A."/>
            <person name="Larjo A."/>
            <person name="Kivisto A."/>
            <person name="Santala V."/>
            <person name="Roos C."/>
            <person name="Karp M."/>
        </authorList>
    </citation>
    <scope>NUCLEOTIDE SEQUENCE [LARGE SCALE GENOMIC DNA]</scope>
    <source>
        <strain evidence="8">DSM 8682</strain>
    </source>
</reference>
<evidence type="ECO:0000256" key="4">
    <source>
        <dbReference type="ARBA" id="ARBA00022989"/>
    </source>
</evidence>